<evidence type="ECO:0000256" key="1">
    <source>
        <dbReference type="SAM" id="SignalP"/>
    </source>
</evidence>
<protein>
    <submittedName>
        <fullName evidence="2">VPLPA-CTERM sorting domain-containing protein</fullName>
    </submittedName>
</protein>
<name>A0A8J7LS95_9RHOB</name>
<dbReference type="InterPro" id="IPR022472">
    <property type="entry name" value="VPLPA-CTERM"/>
</dbReference>
<proteinExistence type="predicted"/>
<dbReference type="EMBL" id="JAELVR010000009">
    <property type="protein sequence ID" value="MBJ6372613.1"/>
    <property type="molecule type" value="Genomic_DNA"/>
</dbReference>
<sequence length="201" mass="20237">MSLDLSRLAASGLAALTVSCSAHAATETVTGAFVFSAVVTNTTVTDSLFLDPFSGDPAGLVSATLSIDSRILVNDLTAAEAFASVLLNGTALASMALGQSENFLTFSADLRALGVDASSFVGAPVAFDLALFADEGGFTGLWYAGTGVPFLGQPGYGTVSLTYETADIAPIPLPASLLLLLGGIGSLGALRCLRHARSGAT</sequence>
<evidence type="ECO:0000313" key="2">
    <source>
        <dbReference type="EMBL" id="MBJ6372613.1"/>
    </source>
</evidence>
<keyword evidence="3" id="KW-1185">Reference proteome</keyword>
<dbReference type="PROSITE" id="PS51257">
    <property type="entry name" value="PROKAR_LIPOPROTEIN"/>
    <property type="match status" value="1"/>
</dbReference>
<dbReference type="Proteomes" id="UP000619079">
    <property type="component" value="Unassembled WGS sequence"/>
</dbReference>
<dbReference type="RefSeq" id="WP_199025485.1">
    <property type="nucleotide sequence ID" value="NZ_JAELVR010000009.1"/>
</dbReference>
<feature type="signal peptide" evidence="1">
    <location>
        <begin position="1"/>
        <end position="24"/>
    </location>
</feature>
<keyword evidence="1" id="KW-0732">Signal</keyword>
<comment type="caution">
    <text evidence="2">The sequence shown here is derived from an EMBL/GenBank/DDBJ whole genome shotgun (WGS) entry which is preliminary data.</text>
</comment>
<feature type="chain" id="PRO_5035221055" evidence="1">
    <location>
        <begin position="25"/>
        <end position="201"/>
    </location>
</feature>
<dbReference type="AlphaFoldDB" id="A0A8J7LS95"/>
<reference evidence="2" key="1">
    <citation type="submission" date="2020-12" db="EMBL/GenBank/DDBJ databases">
        <title>Sedimentitalea sp. nov., isolated from sand in Incheon.</title>
        <authorList>
            <person name="Kim W."/>
        </authorList>
    </citation>
    <scope>NUCLEOTIDE SEQUENCE</scope>
    <source>
        <strain evidence="2">CAU 1593</strain>
    </source>
</reference>
<evidence type="ECO:0000313" key="3">
    <source>
        <dbReference type="Proteomes" id="UP000619079"/>
    </source>
</evidence>
<gene>
    <name evidence="2" type="ORF">JF290_13845</name>
</gene>
<accession>A0A8J7LS95</accession>
<organism evidence="2 3">
    <name type="scientific">Sedimentitalea arenosa</name>
    <dbReference type="NCBI Taxonomy" id="2798803"/>
    <lineage>
        <taxon>Bacteria</taxon>
        <taxon>Pseudomonadati</taxon>
        <taxon>Pseudomonadota</taxon>
        <taxon>Alphaproteobacteria</taxon>
        <taxon>Rhodobacterales</taxon>
        <taxon>Paracoccaceae</taxon>
        <taxon>Sedimentitalea</taxon>
    </lineage>
</organism>
<dbReference type="NCBIfam" id="TIGR03370">
    <property type="entry name" value="VPLPA-CTERM"/>
    <property type="match status" value="1"/>
</dbReference>